<evidence type="ECO:0000256" key="2">
    <source>
        <dbReference type="ARBA" id="ARBA00022448"/>
    </source>
</evidence>
<evidence type="ECO:0000256" key="11">
    <source>
        <dbReference type="RuleBase" id="RU003722"/>
    </source>
</evidence>
<dbReference type="GO" id="GO:0051453">
    <property type="term" value="P:regulation of intracellular pH"/>
    <property type="evidence" value="ECO:0007669"/>
    <property type="project" value="TreeGrafter"/>
</dbReference>
<dbReference type="InterPro" id="IPR018422">
    <property type="entry name" value="Cation/H_exchanger_CPA1"/>
</dbReference>
<feature type="transmembrane region" description="Helical" evidence="13">
    <location>
        <begin position="434"/>
        <end position="457"/>
    </location>
</feature>
<dbReference type="EMBL" id="AP006496">
    <property type="protein sequence ID" value="BAM81361.1"/>
    <property type="molecule type" value="Genomic_DNA"/>
</dbReference>
<dbReference type="PRINTS" id="PR01084">
    <property type="entry name" value="NAHEXCHNGR"/>
</dbReference>
<evidence type="ECO:0000313" key="16">
    <source>
        <dbReference type="Proteomes" id="UP000007014"/>
    </source>
</evidence>
<feature type="transmembrane region" description="Helical" evidence="13">
    <location>
        <begin position="211"/>
        <end position="227"/>
    </location>
</feature>
<dbReference type="GO" id="GO:0098719">
    <property type="term" value="P:sodium ion import across plasma membrane"/>
    <property type="evidence" value="ECO:0007669"/>
    <property type="project" value="TreeGrafter"/>
</dbReference>
<feature type="compositionally biased region" description="Polar residues" evidence="12">
    <location>
        <begin position="750"/>
        <end position="763"/>
    </location>
</feature>
<feature type="transmembrane region" description="Helical" evidence="13">
    <location>
        <begin position="270"/>
        <end position="293"/>
    </location>
</feature>
<dbReference type="GO" id="GO:0015385">
    <property type="term" value="F:sodium:proton antiporter activity"/>
    <property type="evidence" value="ECO:0007669"/>
    <property type="project" value="InterPro"/>
</dbReference>
<feature type="transmembrane region" description="Helical" evidence="13">
    <location>
        <begin position="498"/>
        <end position="515"/>
    </location>
</feature>
<dbReference type="RefSeq" id="XP_005537397.1">
    <property type="nucleotide sequence ID" value="XM_005537340.1"/>
</dbReference>
<keyword evidence="4 11" id="KW-0812">Transmembrane</keyword>
<evidence type="ECO:0000256" key="10">
    <source>
        <dbReference type="ARBA" id="ARBA00023201"/>
    </source>
</evidence>
<evidence type="ECO:0000256" key="4">
    <source>
        <dbReference type="ARBA" id="ARBA00022692"/>
    </source>
</evidence>
<dbReference type="GO" id="GO:0005886">
    <property type="term" value="C:plasma membrane"/>
    <property type="evidence" value="ECO:0007669"/>
    <property type="project" value="TreeGrafter"/>
</dbReference>
<feature type="region of interest" description="Disordered" evidence="12">
    <location>
        <begin position="725"/>
        <end position="763"/>
    </location>
</feature>
<dbReference type="Gramene" id="CMN286CT">
    <property type="protein sequence ID" value="CMN286CT"/>
    <property type="gene ID" value="CMN286C"/>
</dbReference>
<evidence type="ECO:0000256" key="8">
    <source>
        <dbReference type="ARBA" id="ARBA00023065"/>
    </source>
</evidence>
<name>M1UU62_CYAM1</name>
<reference evidence="15 16" key="1">
    <citation type="journal article" date="2004" name="Nature">
        <title>Genome sequence of the ultrasmall unicellular red alga Cyanidioschyzon merolae 10D.</title>
        <authorList>
            <person name="Matsuzaki M."/>
            <person name="Misumi O."/>
            <person name="Shin-i T."/>
            <person name="Maruyama S."/>
            <person name="Takahara M."/>
            <person name="Miyagishima S."/>
            <person name="Mori T."/>
            <person name="Nishida K."/>
            <person name="Yagisawa F."/>
            <person name="Nishida K."/>
            <person name="Yoshida Y."/>
            <person name="Nishimura Y."/>
            <person name="Nakao S."/>
            <person name="Kobayashi T."/>
            <person name="Momoyama Y."/>
            <person name="Higashiyama T."/>
            <person name="Minoda A."/>
            <person name="Sano M."/>
            <person name="Nomoto H."/>
            <person name="Oishi K."/>
            <person name="Hayashi H."/>
            <person name="Ohta F."/>
            <person name="Nishizaka S."/>
            <person name="Haga S."/>
            <person name="Miura S."/>
            <person name="Morishita T."/>
            <person name="Kabeya Y."/>
            <person name="Terasawa K."/>
            <person name="Suzuki Y."/>
            <person name="Ishii Y."/>
            <person name="Asakawa S."/>
            <person name="Takano H."/>
            <person name="Ohta N."/>
            <person name="Kuroiwa H."/>
            <person name="Tanaka K."/>
            <person name="Shimizu N."/>
            <person name="Sugano S."/>
            <person name="Sato N."/>
            <person name="Nozaki H."/>
            <person name="Ogasawara N."/>
            <person name="Kohara Y."/>
            <person name="Kuroiwa T."/>
        </authorList>
    </citation>
    <scope>NUCLEOTIDE SEQUENCE [LARGE SCALE GENOMIC DNA]</scope>
    <source>
        <strain evidence="15 16">10D</strain>
    </source>
</reference>
<dbReference type="Proteomes" id="UP000007014">
    <property type="component" value="Chromosome 14"/>
</dbReference>
<gene>
    <name evidence="15" type="ORF">CYME_CMN286C</name>
</gene>
<keyword evidence="8 11" id="KW-0406">Ion transport</keyword>
<evidence type="ECO:0000256" key="1">
    <source>
        <dbReference type="ARBA" id="ARBA00004653"/>
    </source>
</evidence>
<feature type="transmembrane region" description="Helical" evidence="13">
    <location>
        <begin position="345"/>
        <end position="364"/>
    </location>
</feature>
<dbReference type="OrthoDB" id="196264at2759"/>
<dbReference type="GeneID" id="16995408"/>
<evidence type="ECO:0000256" key="12">
    <source>
        <dbReference type="SAM" id="MobiDB-lite"/>
    </source>
</evidence>
<keyword evidence="6" id="KW-0333">Golgi apparatus</keyword>
<evidence type="ECO:0000256" key="9">
    <source>
        <dbReference type="ARBA" id="ARBA00023136"/>
    </source>
</evidence>
<feature type="transmembrane region" description="Helical" evidence="13">
    <location>
        <begin position="535"/>
        <end position="558"/>
    </location>
</feature>
<keyword evidence="2 11" id="KW-0813">Transport</keyword>
<evidence type="ECO:0000256" key="7">
    <source>
        <dbReference type="ARBA" id="ARBA00023053"/>
    </source>
</evidence>
<feature type="transmembrane region" description="Helical" evidence="13">
    <location>
        <begin position="463"/>
        <end position="486"/>
    </location>
</feature>
<keyword evidence="16" id="KW-1185">Reference proteome</keyword>
<evidence type="ECO:0000256" key="13">
    <source>
        <dbReference type="SAM" id="Phobius"/>
    </source>
</evidence>
<protein>
    <recommendedName>
        <fullName evidence="11">Sodium/hydrogen exchanger</fullName>
    </recommendedName>
</protein>
<dbReference type="InterPro" id="IPR006153">
    <property type="entry name" value="Cation/H_exchanger_TM"/>
</dbReference>
<dbReference type="KEGG" id="cme:CYME_CMN286C"/>
<feature type="domain" description="Cation/H+ exchanger transmembrane" evidence="14">
    <location>
        <begin position="160"/>
        <end position="559"/>
    </location>
</feature>
<accession>M1UU62</accession>
<keyword evidence="10 11" id="KW-0739">Sodium transport</keyword>
<sequence length="763" mass="82287">MDLSKRATIAQQLESAGSVRRKERSKDVAVYRRRCFPVLVTLLMGLALGQFLVCLHSVQEAVANGPPEAQNVVSRPEEAVPAAMLGSGGAAAGSWGGVASLAETVTADEAKAAGSASSPEHPPDTSAADGATGPPRTDPHAEKHLGLGLFYSIVALLIGILLSYLLLQYGFHALPDCIVYVIIGLTVGGFLRLAGDDYAAVSRALPNQEQFMLFILPPVIFEAGYSLNKGDFFAQAGSIISFAVFGTIISALAFGLGMWFLGVLHLSYRLYLFEALAFGSLISAVDPVATIAIFNALKVNRTLHYLVFGESVLNDAVAIVLFQTFGGMVGSESATSWWQPVGHFVYIFLGSTAIGAAVGMLSALMFKYTRLYRYPVLELSTLLLVAYLPYTFCEGLGLSGIMSILANGVMMAHYTHHNLSSVTKLTSQQSFKMIAFITETFIFIYLGLALTLFAHSWHFMTVFWGILLTLLSRFVNVFPLSAILNRYRREKINATNQFVLWFSGLRGAIAFALSLNFPSADSGDPARDLETRRAIISTTLAIVIFTVIVLGGGTLPLLRLLRVEQAESADNYEMSRVHADAVSSTDQAAATTVSFADADAAGQRTAIFVGFETDSPVFRPAQDATTTGDGSATWNAPTIQTSMDAHREAAASASSLQHPVASGHAASMTAEESMSWLQRLDERILQPFFRAQHRQVGRQGIERFLKDGERRLLSPTELAQIVSRAAWDESDEDTGSSLPETAEHAEMGQLGQQTLEDGSTSGR</sequence>
<keyword evidence="5 13" id="KW-1133">Transmembrane helix</keyword>
<dbReference type="GO" id="GO:0015386">
    <property type="term" value="F:potassium:proton antiporter activity"/>
    <property type="evidence" value="ECO:0007669"/>
    <property type="project" value="TreeGrafter"/>
</dbReference>
<evidence type="ECO:0000256" key="6">
    <source>
        <dbReference type="ARBA" id="ARBA00023034"/>
    </source>
</evidence>
<evidence type="ECO:0000256" key="5">
    <source>
        <dbReference type="ARBA" id="ARBA00022989"/>
    </source>
</evidence>
<evidence type="ECO:0000259" key="14">
    <source>
        <dbReference type="Pfam" id="PF00999"/>
    </source>
</evidence>
<comment type="subcellular location">
    <subcellularLocation>
        <location evidence="1">Golgi apparatus membrane</location>
        <topology evidence="1">Multi-pass membrane protein</topology>
    </subcellularLocation>
</comment>
<dbReference type="PANTHER" id="PTHR10110">
    <property type="entry name" value="SODIUM/HYDROGEN EXCHANGER"/>
    <property type="match status" value="1"/>
</dbReference>
<dbReference type="Gene3D" id="6.10.140.1330">
    <property type="match status" value="1"/>
</dbReference>
<evidence type="ECO:0000256" key="3">
    <source>
        <dbReference type="ARBA" id="ARBA00022449"/>
    </source>
</evidence>
<dbReference type="GO" id="GO:0000139">
    <property type="term" value="C:Golgi membrane"/>
    <property type="evidence" value="ECO:0007669"/>
    <property type="project" value="UniProtKB-SubCell"/>
</dbReference>
<dbReference type="AlphaFoldDB" id="M1UU62"/>
<dbReference type="Pfam" id="PF00999">
    <property type="entry name" value="Na_H_Exchanger"/>
    <property type="match status" value="1"/>
</dbReference>
<proteinExistence type="inferred from homology"/>
<keyword evidence="9 13" id="KW-0472">Membrane</keyword>
<feature type="transmembrane region" description="Helical" evidence="13">
    <location>
        <begin position="239"/>
        <end position="264"/>
    </location>
</feature>
<dbReference type="NCBIfam" id="TIGR00840">
    <property type="entry name" value="b_cpa1"/>
    <property type="match status" value="1"/>
</dbReference>
<organism evidence="15 16">
    <name type="scientific">Cyanidioschyzon merolae (strain NIES-3377 / 10D)</name>
    <name type="common">Unicellular red alga</name>
    <dbReference type="NCBI Taxonomy" id="280699"/>
    <lineage>
        <taxon>Eukaryota</taxon>
        <taxon>Rhodophyta</taxon>
        <taxon>Bangiophyceae</taxon>
        <taxon>Cyanidiales</taxon>
        <taxon>Cyanidiaceae</taxon>
        <taxon>Cyanidioschyzon</taxon>
    </lineage>
</organism>
<feature type="region of interest" description="Disordered" evidence="12">
    <location>
        <begin position="110"/>
        <end position="138"/>
    </location>
</feature>
<feature type="transmembrane region" description="Helical" evidence="13">
    <location>
        <begin position="305"/>
        <end position="325"/>
    </location>
</feature>
<dbReference type="HOGENOM" id="CLU_005912_11_0_1"/>
<dbReference type="PANTHER" id="PTHR10110:SF191">
    <property type="entry name" value="SODIUM_HYDROGEN EXCHANGER 8"/>
    <property type="match status" value="1"/>
</dbReference>
<comment type="similarity">
    <text evidence="11">Belongs to the monovalent cation:proton antiporter 1 (CPA1) transporter (TC 2.A.36) family.</text>
</comment>
<dbReference type="eggNOG" id="KOG1965">
    <property type="taxonomic scope" value="Eukaryota"/>
</dbReference>
<dbReference type="InterPro" id="IPR004709">
    <property type="entry name" value="NaH_exchanger"/>
</dbReference>
<feature type="transmembrane region" description="Helical" evidence="13">
    <location>
        <begin position="173"/>
        <end position="191"/>
    </location>
</feature>
<evidence type="ECO:0000313" key="15">
    <source>
        <dbReference type="EMBL" id="BAM81361.1"/>
    </source>
</evidence>
<feature type="transmembrane region" description="Helical" evidence="13">
    <location>
        <begin position="35"/>
        <end position="58"/>
    </location>
</feature>
<keyword evidence="7" id="KW-0915">Sodium</keyword>
<keyword evidence="3 11" id="KW-0050">Antiport</keyword>
<dbReference type="OMA" id="NNCCEYL"/>
<feature type="transmembrane region" description="Helical" evidence="13">
    <location>
        <begin position="145"/>
        <end position="166"/>
    </location>
</feature>
<reference evidence="15 16" key="2">
    <citation type="journal article" date="2007" name="BMC Biol.">
        <title>A 100%-complete sequence reveals unusually simple genomic features in the hot-spring red alga Cyanidioschyzon merolae.</title>
        <authorList>
            <person name="Nozaki H."/>
            <person name="Takano H."/>
            <person name="Misumi O."/>
            <person name="Terasawa K."/>
            <person name="Matsuzaki M."/>
            <person name="Maruyama S."/>
            <person name="Nishida K."/>
            <person name="Yagisawa F."/>
            <person name="Yoshida Y."/>
            <person name="Fujiwara T."/>
            <person name="Takio S."/>
            <person name="Tamura K."/>
            <person name="Chung S.J."/>
            <person name="Nakamura S."/>
            <person name="Kuroiwa H."/>
            <person name="Tanaka K."/>
            <person name="Sato N."/>
            <person name="Kuroiwa T."/>
        </authorList>
    </citation>
    <scope>NUCLEOTIDE SEQUENCE [LARGE SCALE GENOMIC DNA]</scope>
    <source>
        <strain evidence="15 16">10D</strain>
    </source>
</reference>